<sequence>MRRSTTPAGSIYPIVSTLSGKSFKIADPPVYYVNKTKDTVAFEVWYRFVVNKLKVNNDYFADDEAK</sequence>
<reference evidence="1" key="1">
    <citation type="journal article" date="2023" name="Mol. Phylogenet. Evol.">
        <title>Genome-scale phylogeny and comparative genomics of the fungal order Sordariales.</title>
        <authorList>
            <person name="Hensen N."/>
            <person name="Bonometti L."/>
            <person name="Westerberg I."/>
            <person name="Brannstrom I.O."/>
            <person name="Guillou S."/>
            <person name="Cros-Aarteil S."/>
            <person name="Calhoun S."/>
            <person name="Haridas S."/>
            <person name="Kuo A."/>
            <person name="Mondo S."/>
            <person name="Pangilinan J."/>
            <person name="Riley R."/>
            <person name="LaButti K."/>
            <person name="Andreopoulos B."/>
            <person name="Lipzen A."/>
            <person name="Chen C."/>
            <person name="Yan M."/>
            <person name="Daum C."/>
            <person name="Ng V."/>
            <person name="Clum A."/>
            <person name="Steindorff A."/>
            <person name="Ohm R.A."/>
            <person name="Martin F."/>
            <person name="Silar P."/>
            <person name="Natvig D.O."/>
            <person name="Lalanne C."/>
            <person name="Gautier V."/>
            <person name="Ament-Velasquez S.L."/>
            <person name="Kruys A."/>
            <person name="Hutchinson M.I."/>
            <person name="Powell A.J."/>
            <person name="Barry K."/>
            <person name="Miller A.N."/>
            <person name="Grigoriev I.V."/>
            <person name="Debuchy R."/>
            <person name="Gladieux P."/>
            <person name="Hiltunen Thoren M."/>
            <person name="Johannesson H."/>
        </authorList>
    </citation>
    <scope>NUCLEOTIDE SEQUENCE</scope>
    <source>
        <strain evidence="1">CBS 560.94</strain>
    </source>
</reference>
<proteinExistence type="predicted"/>
<comment type="caution">
    <text evidence="1">The sequence shown here is derived from an EMBL/GenBank/DDBJ whole genome shotgun (WGS) entry which is preliminary data.</text>
</comment>
<evidence type="ECO:0000313" key="2">
    <source>
        <dbReference type="Proteomes" id="UP001278500"/>
    </source>
</evidence>
<dbReference type="EMBL" id="JAUEPP010000003">
    <property type="protein sequence ID" value="KAK3348027.1"/>
    <property type="molecule type" value="Genomic_DNA"/>
</dbReference>
<dbReference type="AlphaFoldDB" id="A0AAE0JHL7"/>
<name>A0AAE0JHL7_9PEZI</name>
<dbReference type="RefSeq" id="XP_062683109.1">
    <property type="nucleotide sequence ID" value="XM_062824492.1"/>
</dbReference>
<gene>
    <name evidence="1" type="ORF">B0H65DRAFT_424055</name>
</gene>
<keyword evidence="2" id="KW-1185">Reference proteome</keyword>
<dbReference type="Proteomes" id="UP001278500">
    <property type="component" value="Unassembled WGS sequence"/>
</dbReference>
<accession>A0AAE0JHL7</accession>
<dbReference type="GeneID" id="87861646"/>
<evidence type="ECO:0000313" key="1">
    <source>
        <dbReference type="EMBL" id="KAK3348027.1"/>
    </source>
</evidence>
<reference evidence="1" key="2">
    <citation type="submission" date="2023-06" db="EMBL/GenBank/DDBJ databases">
        <authorList>
            <consortium name="Lawrence Berkeley National Laboratory"/>
            <person name="Haridas S."/>
            <person name="Hensen N."/>
            <person name="Bonometti L."/>
            <person name="Westerberg I."/>
            <person name="Brannstrom I.O."/>
            <person name="Guillou S."/>
            <person name="Cros-Aarteil S."/>
            <person name="Calhoun S."/>
            <person name="Kuo A."/>
            <person name="Mondo S."/>
            <person name="Pangilinan J."/>
            <person name="Riley R."/>
            <person name="Labutti K."/>
            <person name="Andreopoulos B."/>
            <person name="Lipzen A."/>
            <person name="Chen C."/>
            <person name="Yanf M."/>
            <person name="Daum C."/>
            <person name="Ng V."/>
            <person name="Clum A."/>
            <person name="Steindorff A."/>
            <person name="Ohm R."/>
            <person name="Martin F."/>
            <person name="Silar P."/>
            <person name="Natvig D."/>
            <person name="Lalanne C."/>
            <person name="Gautier V."/>
            <person name="Ament-Velasquez S.L."/>
            <person name="Kruys A."/>
            <person name="Hutchinson M.I."/>
            <person name="Powell A.J."/>
            <person name="Barry K."/>
            <person name="Miller A.N."/>
            <person name="Grigoriev I.V."/>
            <person name="Debuchy R."/>
            <person name="Gladieux P."/>
            <person name="Thoren M.H."/>
            <person name="Johannesson H."/>
        </authorList>
    </citation>
    <scope>NUCLEOTIDE SEQUENCE</scope>
    <source>
        <strain evidence="1">CBS 560.94</strain>
    </source>
</reference>
<protein>
    <submittedName>
        <fullName evidence="1">Uncharacterized protein</fullName>
    </submittedName>
</protein>
<organism evidence="1 2">
    <name type="scientific">Neurospora tetraspora</name>
    <dbReference type="NCBI Taxonomy" id="94610"/>
    <lineage>
        <taxon>Eukaryota</taxon>
        <taxon>Fungi</taxon>
        <taxon>Dikarya</taxon>
        <taxon>Ascomycota</taxon>
        <taxon>Pezizomycotina</taxon>
        <taxon>Sordariomycetes</taxon>
        <taxon>Sordariomycetidae</taxon>
        <taxon>Sordariales</taxon>
        <taxon>Sordariaceae</taxon>
        <taxon>Neurospora</taxon>
    </lineage>
</organism>